<keyword evidence="3" id="KW-1185">Reference proteome</keyword>
<dbReference type="NCBIfam" id="NF045761">
    <property type="entry name" value="NAMPUrTaseMurU"/>
    <property type="match status" value="1"/>
</dbReference>
<dbReference type="CDD" id="cd06422">
    <property type="entry name" value="NTP_transferase_like_1"/>
    <property type="match status" value="1"/>
</dbReference>
<evidence type="ECO:0000259" key="1">
    <source>
        <dbReference type="Pfam" id="PF00483"/>
    </source>
</evidence>
<dbReference type="InterPro" id="IPR029044">
    <property type="entry name" value="Nucleotide-diphossugar_trans"/>
</dbReference>
<evidence type="ECO:0000313" key="2">
    <source>
        <dbReference type="EMBL" id="MCP8899378.1"/>
    </source>
</evidence>
<dbReference type="InterPro" id="IPR050486">
    <property type="entry name" value="Mannose-1P_guanyltransferase"/>
</dbReference>
<dbReference type="InterPro" id="IPR054790">
    <property type="entry name" value="MurU"/>
</dbReference>
<reference evidence="2" key="1">
    <citation type="submission" date="2022-05" db="EMBL/GenBank/DDBJ databases">
        <authorList>
            <person name="Sun H.-N."/>
        </authorList>
    </citation>
    <scope>NUCLEOTIDE SEQUENCE</scope>
    <source>
        <strain evidence="2">HB14</strain>
    </source>
</reference>
<reference evidence="2" key="2">
    <citation type="submission" date="2023-01" db="EMBL/GenBank/DDBJ databases">
        <title>Gilvimarinus xylanilyticus HB14 isolated from Caulerpa lentillifera aquaculture base in Hainan, China.</title>
        <authorList>
            <person name="Zhang Y.-J."/>
        </authorList>
    </citation>
    <scope>NUCLEOTIDE SEQUENCE</scope>
    <source>
        <strain evidence="2">HB14</strain>
    </source>
</reference>
<protein>
    <submittedName>
        <fullName evidence="2">Nucleotidyltransferase family protein</fullName>
    </submittedName>
</protein>
<dbReference type="Proteomes" id="UP001139319">
    <property type="component" value="Unassembled WGS sequence"/>
</dbReference>
<dbReference type="AlphaFoldDB" id="A0A9X2I251"/>
<feature type="domain" description="Nucleotidyl transferase" evidence="1">
    <location>
        <begin position="2"/>
        <end position="219"/>
    </location>
</feature>
<organism evidence="2 3">
    <name type="scientific">Gilvimarinus xylanilyticus</name>
    <dbReference type="NCBI Taxonomy" id="2944139"/>
    <lineage>
        <taxon>Bacteria</taxon>
        <taxon>Pseudomonadati</taxon>
        <taxon>Pseudomonadota</taxon>
        <taxon>Gammaproteobacteria</taxon>
        <taxon>Cellvibrionales</taxon>
        <taxon>Cellvibrionaceae</taxon>
        <taxon>Gilvimarinus</taxon>
    </lineage>
</organism>
<dbReference type="SUPFAM" id="SSF53448">
    <property type="entry name" value="Nucleotide-diphospho-sugar transferases"/>
    <property type="match status" value="1"/>
</dbReference>
<dbReference type="PANTHER" id="PTHR22572">
    <property type="entry name" value="SUGAR-1-PHOSPHATE GUANYL TRANSFERASE"/>
    <property type="match status" value="1"/>
</dbReference>
<accession>A0A9X2I251</accession>
<sequence length="229" mass="24917">MKAMILAAGLGKRMRPLTDHKPKPLIEVRGKPLIEWHLERIACAGMTEVIINISYLGHMIRDHIGDGSSWGLNVVYSEEPEPLETGGAIVHAAKLLGREPFVLINADIFTDYDLAPLVRHRLPAGEQGHLVLVPNPDFKPQGDFGIQEGKLVPLDDSCSGYTFAGISLLTPELVLAYPANTAAFGLAEVFRSAMVSKRLGAEVYLGAWSDVGTVERLRALVARDSAQKL</sequence>
<name>A0A9X2I251_9GAMM</name>
<dbReference type="RefSeq" id="WP_253967628.1">
    <property type="nucleotide sequence ID" value="NZ_JAMFTH010000001.1"/>
</dbReference>
<gene>
    <name evidence="2" type="ORF">M6D89_08730</name>
</gene>
<dbReference type="Pfam" id="PF00483">
    <property type="entry name" value="NTP_transferase"/>
    <property type="match status" value="1"/>
</dbReference>
<dbReference type="Gene3D" id="3.90.550.10">
    <property type="entry name" value="Spore Coat Polysaccharide Biosynthesis Protein SpsA, Chain A"/>
    <property type="match status" value="1"/>
</dbReference>
<dbReference type="EMBL" id="JAMFTH010000001">
    <property type="protein sequence ID" value="MCP8899378.1"/>
    <property type="molecule type" value="Genomic_DNA"/>
</dbReference>
<dbReference type="InterPro" id="IPR005835">
    <property type="entry name" value="NTP_transferase_dom"/>
</dbReference>
<evidence type="ECO:0000313" key="3">
    <source>
        <dbReference type="Proteomes" id="UP001139319"/>
    </source>
</evidence>
<comment type="caution">
    <text evidence="2">The sequence shown here is derived from an EMBL/GenBank/DDBJ whole genome shotgun (WGS) entry which is preliminary data.</text>
</comment>
<proteinExistence type="predicted"/>